<dbReference type="RefSeq" id="WP_343981886.1">
    <property type="nucleotide sequence ID" value="NZ_BAAAJG010000015.1"/>
</dbReference>
<feature type="domain" description="CBS" evidence="3">
    <location>
        <begin position="228"/>
        <end position="274"/>
    </location>
</feature>
<sequence length="274" mass="29838">MALRARDVMTSRVVTVRPQDAISAAVHKMTELGFSALPVVDEAYRLVGIISLLDVLRHRVESGDDTDTVGAVMNRDVLSLPPRASLGLLAHRLRAYGELRVMPIVERGMLVGVVTRSDVLRGWSRPGLLGRLAGRLRGAEPVETLRSTRRAGNRSDAAHVRDIVSTPVVTARVSEPVEEIGARLVEHRFKSLPVVDEQQRLIGLVSEADLLGREPLSGRRGQTASAVMTREVVTLALDDTVAHARLLFAERGLRVVPVVENGRLVGVVSRSDLL</sequence>
<dbReference type="SMART" id="SM00116">
    <property type="entry name" value="CBS"/>
    <property type="match status" value="4"/>
</dbReference>
<comment type="caution">
    <text evidence="4">The sequence shown here is derived from an EMBL/GenBank/DDBJ whole genome shotgun (WGS) entry which is preliminary data.</text>
</comment>
<dbReference type="PROSITE" id="PS51371">
    <property type="entry name" value="CBS"/>
    <property type="match status" value="4"/>
</dbReference>
<gene>
    <name evidence="4" type="ORF">ACFSCY_09455</name>
</gene>
<dbReference type="PANTHER" id="PTHR43080:SF2">
    <property type="entry name" value="CBS DOMAIN-CONTAINING PROTEIN"/>
    <property type="match status" value="1"/>
</dbReference>
<dbReference type="InterPro" id="IPR051257">
    <property type="entry name" value="Diverse_CBS-Domain"/>
</dbReference>
<feature type="domain" description="CBS" evidence="3">
    <location>
        <begin position="164"/>
        <end position="223"/>
    </location>
</feature>
<organism evidence="4 5">
    <name type="scientific">Pseudonocardia aurantiaca</name>
    <dbReference type="NCBI Taxonomy" id="75290"/>
    <lineage>
        <taxon>Bacteria</taxon>
        <taxon>Bacillati</taxon>
        <taxon>Actinomycetota</taxon>
        <taxon>Actinomycetes</taxon>
        <taxon>Pseudonocardiales</taxon>
        <taxon>Pseudonocardiaceae</taxon>
        <taxon>Pseudonocardia</taxon>
    </lineage>
</organism>
<dbReference type="Gene3D" id="3.10.580.10">
    <property type="entry name" value="CBS-domain"/>
    <property type="match status" value="3"/>
</dbReference>
<feature type="domain" description="CBS" evidence="3">
    <location>
        <begin position="9"/>
        <end position="66"/>
    </location>
</feature>
<protein>
    <submittedName>
        <fullName evidence="4">HPP family protein</fullName>
    </submittedName>
</protein>
<dbReference type="InterPro" id="IPR046342">
    <property type="entry name" value="CBS_dom_sf"/>
</dbReference>
<reference evidence="5" key="1">
    <citation type="journal article" date="2019" name="Int. J. Syst. Evol. Microbiol.">
        <title>The Global Catalogue of Microorganisms (GCM) 10K type strain sequencing project: providing services to taxonomists for standard genome sequencing and annotation.</title>
        <authorList>
            <consortium name="The Broad Institute Genomics Platform"/>
            <consortium name="The Broad Institute Genome Sequencing Center for Infectious Disease"/>
            <person name="Wu L."/>
            <person name="Ma J."/>
        </authorList>
    </citation>
    <scope>NUCLEOTIDE SEQUENCE [LARGE SCALE GENOMIC DNA]</scope>
    <source>
        <strain evidence="5">JCM 12165</strain>
    </source>
</reference>
<dbReference type="EMBL" id="JBHUCP010000005">
    <property type="protein sequence ID" value="MFD1529666.1"/>
    <property type="molecule type" value="Genomic_DNA"/>
</dbReference>
<evidence type="ECO:0000256" key="2">
    <source>
        <dbReference type="PROSITE-ProRule" id="PRU00703"/>
    </source>
</evidence>
<evidence type="ECO:0000313" key="4">
    <source>
        <dbReference type="EMBL" id="MFD1529666.1"/>
    </source>
</evidence>
<dbReference type="PANTHER" id="PTHR43080">
    <property type="entry name" value="CBS DOMAIN-CONTAINING PROTEIN CBSX3, MITOCHONDRIAL"/>
    <property type="match status" value="1"/>
</dbReference>
<dbReference type="InterPro" id="IPR000644">
    <property type="entry name" value="CBS_dom"/>
</dbReference>
<accession>A0ABW4FIQ6</accession>
<evidence type="ECO:0000256" key="1">
    <source>
        <dbReference type="ARBA" id="ARBA00023122"/>
    </source>
</evidence>
<dbReference type="Proteomes" id="UP001597145">
    <property type="component" value="Unassembled WGS sequence"/>
</dbReference>
<feature type="domain" description="CBS" evidence="3">
    <location>
        <begin position="73"/>
        <end position="129"/>
    </location>
</feature>
<dbReference type="SUPFAM" id="SSF54631">
    <property type="entry name" value="CBS-domain pair"/>
    <property type="match status" value="2"/>
</dbReference>
<keyword evidence="5" id="KW-1185">Reference proteome</keyword>
<keyword evidence="1 2" id="KW-0129">CBS domain</keyword>
<evidence type="ECO:0000259" key="3">
    <source>
        <dbReference type="PROSITE" id="PS51371"/>
    </source>
</evidence>
<name>A0ABW4FIQ6_9PSEU</name>
<dbReference type="Pfam" id="PF00571">
    <property type="entry name" value="CBS"/>
    <property type="match status" value="4"/>
</dbReference>
<proteinExistence type="predicted"/>
<evidence type="ECO:0000313" key="5">
    <source>
        <dbReference type="Proteomes" id="UP001597145"/>
    </source>
</evidence>